<protein>
    <submittedName>
        <fullName evidence="1">Uncharacterized protein</fullName>
    </submittedName>
</protein>
<dbReference type="EMBL" id="GBXM01020110">
    <property type="protein sequence ID" value="JAH88467.1"/>
    <property type="molecule type" value="Transcribed_RNA"/>
</dbReference>
<sequence length="69" mass="7868">MTKKRLGLDVVEIENHTLQQQVTENAVTLKSYKANGTLNMEIQIKLRQEVAQLEDNNQNLVSSLEKNSQ</sequence>
<reference evidence="1" key="2">
    <citation type="journal article" date="2015" name="Fish Shellfish Immunol.">
        <title>Early steps in the European eel (Anguilla anguilla)-Vibrio vulnificus interaction in the gills: Role of the RtxA13 toxin.</title>
        <authorList>
            <person name="Callol A."/>
            <person name="Pajuelo D."/>
            <person name="Ebbesson L."/>
            <person name="Teles M."/>
            <person name="MacKenzie S."/>
            <person name="Amaro C."/>
        </authorList>
    </citation>
    <scope>NUCLEOTIDE SEQUENCE</scope>
</reference>
<proteinExistence type="predicted"/>
<organism evidence="1">
    <name type="scientific">Anguilla anguilla</name>
    <name type="common">European freshwater eel</name>
    <name type="synonym">Muraena anguilla</name>
    <dbReference type="NCBI Taxonomy" id="7936"/>
    <lineage>
        <taxon>Eukaryota</taxon>
        <taxon>Metazoa</taxon>
        <taxon>Chordata</taxon>
        <taxon>Craniata</taxon>
        <taxon>Vertebrata</taxon>
        <taxon>Euteleostomi</taxon>
        <taxon>Actinopterygii</taxon>
        <taxon>Neopterygii</taxon>
        <taxon>Teleostei</taxon>
        <taxon>Anguilliformes</taxon>
        <taxon>Anguillidae</taxon>
        <taxon>Anguilla</taxon>
    </lineage>
</organism>
<name>A0A0E9WDQ1_ANGAN</name>
<reference evidence="1" key="1">
    <citation type="submission" date="2014-11" db="EMBL/GenBank/DDBJ databases">
        <authorList>
            <person name="Amaro Gonzalez C."/>
        </authorList>
    </citation>
    <scope>NUCLEOTIDE SEQUENCE</scope>
</reference>
<accession>A0A0E9WDQ1</accession>
<evidence type="ECO:0000313" key="1">
    <source>
        <dbReference type="EMBL" id="JAH88467.1"/>
    </source>
</evidence>
<dbReference type="AlphaFoldDB" id="A0A0E9WDQ1"/>